<keyword evidence="3" id="KW-1185">Reference proteome</keyword>
<protein>
    <submittedName>
        <fullName evidence="2">Methyltransferase type 11</fullName>
    </submittedName>
</protein>
<dbReference type="Pfam" id="PF08241">
    <property type="entry name" value="Methyltransf_11"/>
    <property type="match status" value="1"/>
</dbReference>
<evidence type="ECO:0000313" key="3">
    <source>
        <dbReference type="Proteomes" id="UP000006048"/>
    </source>
</evidence>
<dbReference type="CDD" id="cd02440">
    <property type="entry name" value="AdoMet_MTases"/>
    <property type="match status" value="1"/>
</dbReference>
<dbReference type="KEGG" id="tpx:Turpa_1991"/>
<proteinExistence type="predicted"/>
<keyword evidence="2" id="KW-0489">Methyltransferase</keyword>
<dbReference type="InterPro" id="IPR013216">
    <property type="entry name" value="Methyltransf_11"/>
</dbReference>
<reference evidence="2 3" key="1">
    <citation type="submission" date="2012-06" db="EMBL/GenBank/DDBJ databases">
        <title>The complete chromosome of genome of Turneriella parva DSM 21527.</title>
        <authorList>
            <consortium name="US DOE Joint Genome Institute (JGI-PGF)"/>
            <person name="Lucas S."/>
            <person name="Han J."/>
            <person name="Lapidus A."/>
            <person name="Bruce D."/>
            <person name="Goodwin L."/>
            <person name="Pitluck S."/>
            <person name="Peters L."/>
            <person name="Kyrpides N."/>
            <person name="Mavromatis K."/>
            <person name="Ivanova N."/>
            <person name="Mikhailova N."/>
            <person name="Chertkov O."/>
            <person name="Detter J.C."/>
            <person name="Tapia R."/>
            <person name="Han C."/>
            <person name="Land M."/>
            <person name="Hauser L."/>
            <person name="Markowitz V."/>
            <person name="Cheng J.-F."/>
            <person name="Hugenholtz P."/>
            <person name="Woyke T."/>
            <person name="Wu D."/>
            <person name="Gronow S."/>
            <person name="Wellnitz S."/>
            <person name="Brambilla E."/>
            <person name="Klenk H.-P."/>
            <person name="Eisen J.A."/>
        </authorList>
    </citation>
    <scope>NUCLEOTIDE SEQUENCE [LARGE SCALE GENOMIC DNA]</scope>
    <source>
        <strain evidence="3">ATCC BAA-1111 / DSM 21527 / NCTC 11395 / H</strain>
    </source>
</reference>
<dbReference type="Gene3D" id="3.40.50.150">
    <property type="entry name" value="Vaccinia Virus protein VP39"/>
    <property type="match status" value="1"/>
</dbReference>
<feature type="domain" description="Methyltransferase type 11" evidence="1">
    <location>
        <begin position="45"/>
        <end position="144"/>
    </location>
</feature>
<dbReference type="RefSeq" id="WP_014803145.1">
    <property type="nucleotide sequence ID" value="NC_018020.1"/>
</dbReference>
<dbReference type="SUPFAM" id="SSF53335">
    <property type="entry name" value="S-adenosyl-L-methionine-dependent methyltransferases"/>
    <property type="match status" value="1"/>
</dbReference>
<dbReference type="STRING" id="869212.Turpa_1991"/>
<dbReference type="PANTHER" id="PTHR45036">
    <property type="entry name" value="METHYLTRANSFERASE LIKE 7B"/>
    <property type="match status" value="1"/>
</dbReference>
<name>I4B5T1_TURPD</name>
<dbReference type="OrthoDB" id="9772751at2"/>
<dbReference type="GO" id="GO:0008757">
    <property type="term" value="F:S-adenosylmethionine-dependent methyltransferase activity"/>
    <property type="evidence" value="ECO:0007669"/>
    <property type="project" value="InterPro"/>
</dbReference>
<dbReference type="AlphaFoldDB" id="I4B5T1"/>
<evidence type="ECO:0000259" key="1">
    <source>
        <dbReference type="Pfam" id="PF08241"/>
    </source>
</evidence>
<keyword evidence="2" id="KW-0808">Transferase</keyword>
<dbReference type="HOGENOM" id="CLU_037990_7_3_12"/>
<dbReference type="InterPro" id="IPR029063">
    <property type="entry name" value="SAM-dependent_MTases_sf"/>
</dbReference>
<dbReference type="PANTHER" id="PTHR45036:SF1">
    <property type="entry name" value="METHYLTRANSFERASE LIKE 7A"/>
    <property type="match status" value="1"/>
</dbReference>
<gene>
    <name evidence="2" type="ordered locus">Turpa_1991</name>
</gene>
<dbReference type="InterPro" id="IPR052356">
    <property type="entry name" value="Thiol_S-MT"/>
</dbReference>
<evidence type="ECO:0000313" key="2">
    <source>
        <dbReference type="EMBL" id="AFM12638.1"/>
    </source>
</evidence>
<sequence length="210" mass="23075">MSNEHNGWYNKIFSAAYDPFMSVVEKNALSGRRRALLGNLSGRVLELGCGTGINFEFYAAAAEVLAIEPSDAMRTQALDKLSREKFAARIRVEPWLLEDERLVAAYPAGSFDAVVCTLVLCTVPDPAATLALLYRQLKPGGKLIALEHVRAKSGLGQSVQNLMNPFWRHLAEGCQLNRDTHATIEAAGFHAVKSDEFDYGLLFIAGVYRA</sequence>
<dbReference type="EMBL" id="CP002959">
    <property type="protein sequence ID" value="AFM12638.1"/>
    <property type="molecule type" value="Genomic_DNA"/>
</dbReference>
<dbReference type="GO" id="GO:0032259">
    <property type="term" value="P:methylation"/>
    <property type="evidence" value="ECO:0007669"/>
    <property type="project" value="UniProtKB-KW"/>
</dbReference>
<dbReference type="Proteomes" id="UP000006048">
    <property type="component" value="Chromosome"/>
</dbReference>
<organism evidence="2 3">
    <name type="scientific">Turneriella parva (strain ATCC BAA-1111 / DSM 21527 / NCTC 11395 / H)</name>
    <name type="common">Leptospira parva</name>
    <dbReference type="NCBI Taxonomy" id="869212"/>
    <lineage>
        <taxon>Bacteria</taxon>
        <taxon>Pseudomonadati</taxon>
        <taxon>Spirochaetota</taxon>
        <taxon>Spirochaetia</taxon>
        <taxon>Leptospirales</taxon>
        <taxon>Leptospiraceae</taxon>
        <taxon>Turneriella</taxon>
    </lineage>
</organism>
<accession>I4B5T1</accession>